<dbReference type="Proteomes" id="UP000540787">
    <property type="component" value="Unassembled WGS sequence"/>
</dbReference>
<evidence type="ECO:0000313" key="9">
    <source>
        <dbReference type="Proteomes" id="UP000540787"/>
    </source>
</evidence>
<reference evidence="8 9" key="1">
    <citation type="submission" date="2020-08" db="EMBL/GenBank/DDBJ databases">
        <title>The Agave Microbiome: Exploring the role of microbial communities in plant adaptations to desert environments.</title>
        <authorList>
            <person name="Partida-Martinez L.P."/>
        </authorList>
    </citation>
    <scope>NUCLEOTIDE SEQUENCE [LARGE SCALE GENOMIC DNA]</scope>
    <source>
        <strain evidence="8 9">AT3.2</strain>
    </source>
</reference>
<keyword evidence="4 7" id="KW-0812">Transmembrane</keyword>
<keyword evidence="3" id="KW-1003">Cell membrane</keyword>
<proteinExistence type="inferred from homology"/>
<evidence type="ECO:0000256" key="4">
    <source>
        <dbReference type="ARBA" id="ARBA00022692"/>
    </source>
</evidence>
<evidence type="ECO:0000256" key="2">
    <source>
        <dbReference type="ARBA" id="ARBA00006679"/>
    </source>
</evidence>
<evidence type="ECO:0000313" key="8">
    <source>
        <dbReference type="EMBL" id="MBB6134151.1"/>
    </source>
</evidence>
<dbReference type="RefSeq" id="WP_183554459.1">
    <property type="nucleotide sequence ID" value="NZ_JACHBX010000002.1"/>
</dbReference>
<evidence type="ECO:0000256" key="5">
    <source>
        <dbReference type="ARBA" id="ARBA00022989"/>
    </source>
</evidence>
<gene>
    <name evidence="8" type="ORF">HD842_002293</name>
</gene>
<dbReference type="AlphaFoldDB" id="A0A7W9X0G3"/>
<dbReference type="PANTHER" id="PTHR33452">
    <property type="entry name" value="OXIDOREDUCTASE CATD-RELATED"/>
    <property type="match status" value="1"/>
</dbReference>
<sequence length="142" mass="14760">MHTTTTQLNTNNNDAGKLVLRVALAAMLLFHGVAKLSGGIGFVADMLAKAGLPAVFGYGVYIGEVVAPLLILVGLFTRPAALIVAINMIVAVLLAHTSQFFTLNETGGWALELQGMFFFAAVAVALLGAGRYSIGGVNGRLN</sequence>
<evidence type="ECO:0000256" key="3">
    <source>
        <dbReference type="ARBA" id="ARBA00022475"/>
    </source>
</evidence>
<dbReference type="InterPro" id="IPR032808">
    <property type="entry name" value="DoxX"/>
</dbReference>
<dbReference type="InterPro" id="IPR051907">
    <property type="entry name" value="DoxX-like_oxidoreductase"/>
</dbReference>
<feature type="transmembrane region" description="Helical" evidence="7">
    <location>
        <begin position="55"/>
        <end position="76"/>
    </location>
</feature>
<organism evidence="8 9">
    <name type="scientific">Massilia aurea</name>
    <dbReference type="NCBI Taxonomy" id="373040"/>
    <lineage>
        <taxon>Bacteria</taxon>
        <taxon>Pseudomonadati</taxon>
        <taxon>Pseudomonadota</taxon>
        <taxon>Betaproteobacteria</taxon>
        <taxon>Burkholderiales</taxon>
        <taxon>Oxalobacteraceae</taxon>
        <taxon>Telluria group</taxon>
        <taxon>Massilia</taxon>
    </lineage>
</organism>
<dbReference type="PANTHER" id="PTHR33452:SF1">
    <property type="entry name" value="INNER MEMBRANE PROTEIN YPHA-RELATED"/>
    <property type="match status" value="1"/>
</dbReference>
<feature type="transmembrane region" description="Helical" evidence="7">
    <location>
        <begin position="115"/>
        <end position="134"/>
    </location>
</feature>
<comment type="subcellular location">
    <subcellularLocation>
        <location evidence="1">Cell membrane</location>
        <topology evidence="1">Multi-pass membrane protein</topology>
    </subcellularLocation>
</comment>
<keyword evidence="5 7" id="KW-1133">Transmembrane helix</keyword>
<name>A0A7W9X0G3_9BURK</name>
<keyword evidence="9" id="KW-1185">Reference proteome</keyword>
<dbReference type="EMBL" id="JACHBX010000002">
    <property type="protein sequence ID" value="MBB6134151.1"/>
    <property type="molecule type" value="Genomic_DNA"/>
</dbReference>
<protein>
    <submittedName>
        <fullName evidence="8">Putative oxidoreductase</fullName>
    </submittedName>
</protein>
<evidence type="ECO:0000256" key="1">
    <source>
        <dbReference type="ARBA" id="ARBA00004651"/>
    </source>
</evidence>
<comment type="similarity">
    <text evidence="2">Belongs to the DoxX family.</text>
</comment>
<accession>A0A7W9X0G3</accession>
<evidence type="ECO:0000256" key="7">
    <source>
        <dbReference type="SAM" id="Phobius"/>
    </source>
</evidence>
<comment type="caution">
    <text evidence="8">The sequence shown here is derived from an EMBL/GenBank/DDBJ whole genome shotgun (WGS) entry which is preliminary data.</text>
</comment>
<dbReference type="Pfam" id="PF07681">
    <property type="entry name" value="DoxX"/>
    <property type="match status" value="1"/>
</dbReference>
<keyword evidence="6 7" id="KW-0472">Membrane</keyword>
<feature type="transmembrane region" description="Helical" evidence="7">
    <location>
        <begin position="82"/>
        <end position="103"/>
    </location>
</feature>
<evidence type="ECO:0000256" key="6">
    <source>
        <dbReference type="ARBA" id="ARBA00023136"/>
    </source>
</evidence>
<feature type="transmembrane region" description="Helical" evidence="7">
    <location>
        <begin position="18"/>
        <end position="43"/>
    </location>
</feature>
<dbReference type="GO" id="GO:0005886">
    <property type="term" value="C:plasma membrane"/>
    <property type="evidence" value="ECO:0007669"/>
    <property type="project" value="UniProtKB-SubCell"/>
</dbReference>